<dbReference type="SMART" id="SM00387">
    <property type="entry name" value="HATPase_c"/>
    <property type="match status" value="1"/>
</dbReference>
<dbReference type="InterPro" id="IPR003661">
    <property type="entry name" value="HisK_dim/P_dom"/>
</dbReference>
<keyword evidence="4" id="KW-0808">Transferase</keyword>
<dbReference type="EC" id="2.7.13.3" evidence="2"/>
<evidence type="ECO:0000256" key="6">
    <source>
        <dbReference type="SAM" id="Coils"/>
    </source>
</evidence>
<dbReference type="Gene3D" id="3.30.200.20">
    <property type="entry name" value="Phosphorylase Kinase, domain 1"/>
    <property type="match status" value="1"/>
</dbReference>
<feature type="domain" description="Protein kinase" evidence="7">
    <location>
        <begin position="9"/>
        <end position="268"/>
    </location>
</feature>
<name>A0A6N7PIQ1_9BACT</name>
<dbReference type="CDD" id="cd14014">
    <property type="entry name" value="STKc_PknB_like"/>
    <property type="match status" value="1"/>
</dbReference>
<evidence type="ECO:0000313" key="9">
    <source>
        <dbReference type="EMBL" id="MRG91992.1"/>
    </source>
</evidence>
<dbReference type="Gene3D" id="1.10.287.130">
    <property type="match status" value="1"/>
</dbReference>
<dbReference type="InterPro" id="IPR041664">
    <property type="entry name" value="AAA_16"/>
</dbReference>
<dbReference type="Pfam" id="PF01590">
    <property type="entry name" value="GAF"/>
    <property type="match status" value="1"/>
</dbReference>
<evidence type="ECO:0000256" key="5">
    <source>
        <dbReference type="ARBA" id="ARBA00022777"/>
    </source>
</evidence>
<dbReference type="SUPFAM" id="SSF55874">
    <property type="entry name" value="ATPase domain of HSP90 chaperone/DNA topoisomerase II/histidine kinase"/>
    <property type="match status" value="1"/>
</dbReference>
<reference evidence="9 10" key="1">
    <citation type="submission" date="2019-10" db="EMBL/GenBank/DDBJ databases">
        <title>A soil myxobacterium in the family Polyangiaceae.</title>
        <authorList>
            <person name="Li Y."/>
            <person name="Wang J."/>
        </authorList>
    </citation>
    <scope>NUCLEOTIDE SEQUENCE [LARGE SCALE GENOMIC DNA]</scope>
    <source>
        <strain evidence="9 10">DSM 14734</strain>
    </source>
</reference>
<dbReference type="OrthoDB" id="5521237at2"/>
<proteinExistence type="predicted"/>
<protein>
    <recommendedName>
        <fullName evidence="2">histidine kinase</fullName>
        <ecNumber evidence="2">2.7.13.3</ecNumber>
    </recommendedName>
</protein>
<dbReference type="CDD" id="cd00075">
    <property type="entry name" value="HATPase"/>
    <property type="match status" value="1"/>
</dbReference>
<dbReference type="GO" id="GO:0005524">
    <property type="term" value="F:ATP binding"/>
    <property type="evidence" value="ECO:0007669"/>
    <property type="project" value="InterPro"/>
</dbReference>
<dbReference type="PROSITE" id="PS00108">
    <property type="entry name" value="PROTEIN_KINASE_ST"/>
    <property type="match status" value="1"/>
</dbReference>
<dbReference type="SMART" id="SM00065">
    <property type="entry name" value="GAF"/>
    <property type="match status" value="1"/>
</dbReference>
<dbReference type="PROSITE" id="PS50109">
    <property type="entry name" value="HIS_KIN"/>
    <property type="match status" value="1"/>
</dbReference>
<dbReference type="InterPro" id="IPR008271">
    <property type="entry name" value="Ser/Thr_kinase_AS"/>
</dbReference>
<dbReference type="PROSITE" id="PS50011">
    <property type="entry name" value="PROTEIN_KINASE_DOM"/>
    <property type="match status" value="1"/>
</dbReference>
<dbReference type="Pfam" id="PF13191">
    <property type="entry name" value="AAA_16"/>
    <property type="match status" value="1"/>
</dbReference>
<dbReference type="SUPFAM" id="SSF56112">
    <property type="entry name" value="Protein kinase-like (PK-like)"/>
    <property type="match status" value="1"/>
</dbReference>
<dbReference type="SUPFAM" id="SSF47384">
    <property type="entry name" value="Homodimeric domain of signal transducing histidine kinase"/>
    <property type="match status" value="1"/>
</dbReference>
<dbReference type="Pfam" id="PF02518">
    <property type="entry name" value="HATPase_c"/>
    <property type="match status" value="1"/>
</dbReference>
<dbReference type="Pfam" id="PF00069">
    <property type="entry name" value="Pkinase"/>
    <property type="match status" value="1"/>
</dbReference>
<dbReference type="RefSeq" id="WP_153818834.1">
    <property type="nucleotide sequence ID" value="NZ_WJIE01000002.1"/>
</dbReference>
<evidence type="ECO:0000256" key="4">
    <source>
        <dbReference type="ARBA" id="ARBA00022679"/>
    </source>
</evidence>
<dbReference type="Proteomes" id="UP000440224">
    <property type="component" value="Unassembled WGS sequence"/>
</dbReference>
<dbReference type="GO" id="GO:0000155">
    <property type="term" value="F:phosphorelay sensor kinase activity"/>
    <property type="evidence" value="ECO:0007669"/>
    <property type="project" value="InterPro"/>
</dbReference>
<comment type="caution">
    <text evidence="9">The sequence shown here is derived from an EMBL/GenBank/DDBJ whole genome shotgun (WGS) entry which is preliminary data.</text>
</comment>
<dbReference type="InterPro" id="IPR011009">
    <property type="entry name" value="Kinase-like_dom_sf"/>
</dbReference>
<dbReference type="Gene3D" id="1.10.510.10">
    <property type="entry name" value="Transferase(Phosphotransferase) domain 1"/>
    <property type="match status" value="1"/>
</dbReference>
<dbReference type="SMART" id="SM00220">
    <property type="entry name" value="S_TKc"/>
    <property type="match status" value="1"/>
</dbReference>
<dbReference type="PANTHER" id="PTHR43642:SF1">
    <property type="entry name" value="HYBRID SIGNAL TRANSDUCTION HISTIDINE KINASE G"/>
    <property type="match status" value="1"/>
</dbReference>
<dbReference type="InterPro" id="IPR029016">
    <property type="entry name" value="GAF-like_dom_sf"/>
</dbReference>
<comment type="catalytic activity">
    <reaction evidence="1">
        <text>ATP + protein L-histidine = ADP + protein N-phospho-L-histidine.</text>
        <dbReference type="EC" id="2.7.13.3"/>
    </reaction>
</comment>
<dbReference type="InterPro" id="IPR003594">
    <property type="entry name" value="HATPase_dom"/>
</dbReference>
<evidence type="ECO:0000256" key="1">
    <source>
        <dbReference type="ARBA" id="ARBA00000085"/>
    </source>
</evidence>
<dbReference type="Gene3D" id="3.40.50.300">
    <property type="entry name" value="P-loop containing nucleotide triphosphate hydrolases"/>
    <property type="match status" value="1"/>
</dbReference>
<dbReference type="PRINTS" id="PR00344">
    <property type="entry name" value="BCTRLSENSOR"/>
</dbReference>
<dbReference type="InterPro" id="IPR005467">
    <property type="entry name" value="His_kinase_dom"/>
</dbReference>
<evidence type="ECO:0000313" key="10">
    <source>
        <dbReference type="Proteomes" id="UP000440224"/>
    </source>
</evidence>
<feature type="domain" description="Histidine kinase" evidence="8">
    <location>
        <begin position="1500"/>
        <end position="1717"/>
    </location>
</feature>
<dbReference type="SUPFAM" id="SSF55781">
    <property type="entry name" value="GAF domain-like"/>
    <property type="match status" value="1"/>
</dbReference>
<feature type="coiled-coil region" evidence="6">
    <location>
        <begin position="1454"/>
        <end position="1481"/>
    </location>
</feature>
<organism evidence="9 10">
    <name type="scientific">Polyangium spumosum</name>
    <dbReference type="NCBI Taxonomy" id="889282"/>
    <lineage>
        <taxon>Bacteria</taxon>
        <taxon>Pseudomonadati</taxon>
        <taxon>Myxococcota</taxon>
        <taxon>Polyangia</taxon>
        <taxon>Polyangiales</taxon>
        <taxon>Polyangiaceae</taxon>
        <taxon>Polyangium</taxon>
    </lineage>
</organism>
<evidence type="ECO:0000256" key="3">
    <source>
        <dbReference type="ARBA" id="ARBA00022553"/>
    </source>
</evidence>
<dbReference type="EMBL" id="WJIE01000002">
    <property type="protein sequence ID" value="MRG91992.1"/>
    <property type="molecule type" value="Genomic_DNA"/>
</dbReference>
<keyword evidence="3" id="KW-0597">Phosphoprotein</keyword>
<accession>A0A6N7PIQ1</accession>
<dbReference type="InterPro" id="IPR003018">
    <property type="entry name" value="GAF"/>
</dbReference>
<dbReference type="InterPro" id="IPR004358">
    <property type="entry name" value="Sig_transdc_His_kin-like_C"/>
</dbReference>
<dbReference type="FunFam" id="3.30.565.10:FF:000006">
    <property type="entry name" value="Sensor histidine kinase WalK"/>
    <property type="match status" value="1"/>
</dbReference>
<dbReference type="InterPro" id="IPR053159">
    <property type="entry name" value="Hybrid_Histidine_Kinase"/>
</dbReference>
<dbReference type="Gene3D" id="3.30.450.40">
    <property type="match status" value="1"/>
</dbReference>
<dbReference type="InterPro" id="IPR027417">
    <property type="entry name" value="P-loop_NTPase"/>
</dbReference>
<evidence type="ECO:0000256" key="2">
    <source>
        <dbReference type="ARBA" id="ARBA00012438"/>
    </source>
</evidence>
<dbReference type="SMART" id="SM00388">
    <property type="entry name" value="HisKA"/>
    <property type="match status" value="1"/>
</dbReference>
<dbReference type="CDD" id="cd00082">
    <property type="entry name" value="HisKA"/>
    <property type="match status" value="1"/>
</dbReference>
<keyword evidence="6" id="KW-0175">Coiled coil</keyword>
<dbReference type="PANTHER" id="PTHR43642">
    <property type="entry name" value="HYBRID SIGNAL TRANSDUCTION HISTIDINE KINASE G"/>
    <property type="match status" value="1"/>
</dbReference>
<sequence length="1728" mass="191311">MPTQDVSPFAISQVVHEGRSTIVLRGVRTADRVPVILKVLDRRRSRPRDLERLKHEYEIGKQLDLPTIVKPLGLETYEGMPALVMEDFGGESLDRLLGAPMPIERFLVLASRIASALADLHQRDVIHKDLKPQNILVNAATAEVKLSDFGLAVGLPREHKAPESPSLIEGSLPYLSPEQTGRMNRAIDSRADLYALGVTFYEMLTGRLPFEAVDALEWVHCQIARVPEPPGAWVPALPEVLSALVMKLLAKMAEDRYQTARGLQHDLERSLAEWRAKGRIDPFPLAEHDASGRLEIPQKLYGRAEEIAALLGAFERVAGTGSPEVVQVSGHPGIGKSSLVHELYKPVARARGFFISGKFDPYNRDIPYATFVRAFRELVLEILAGSEERIAAFRRELERALGVNGQLVVDVIPEVELVVGRQPPVAELPPTEAQNRFRIVFRHFIGVFAREPHPLVLFLDDLQWADAESLGLLRDLVTHPEVRHLLLIGAHRDNEVTTSHPLVRTIDEVRKEGTRVSSIVLGPLSREDLATLLGDALHCPREQVAPLADLVHEKTAGNPFFAIQFLTALHEERLIEFDEHAEAFRWEVQKIREKNFTDNVVGLMVGKLARLPEGTREALTYLACLGSTAEVAVFSMVRGGSEAATHAELWEAVRAGLVFRFDGMYKFLHDRVQEAAYSLVPEGERAALHLAIGRLLVSRTPPERREEKIFEIVNQLDRGAALITSQEERERVAELDLLAGKRAEGATAHASALKYLAAGSALLARDGWDRRYELTFALEHHRAECEFLTGELSAAEARLGVIWRHARGVLDRAALTCTRIALYTTMDRSDLAVDACREYLELVGVTWPARPTDDEVRREYERLWQRLGGRPIEALVDLPRVTDPVCRATMDVLTAVQSPAMFTDENLHCLVVGRMANLSLEHGNSDGSCLAYVRLGMILGPRFGAYQAGFRFGKVGFDLQEKLSLLRFKARVYLDFGALVNPWTRHLRVGLPLLRRAQSAAEETGDLLYASYTRNCAITLVLAAGDPLDDVQREAEASLAFARKARFGLVVDILTGQLQLIRHLRGLTGDVSSLDDDPFDERRFEQHLAADPRLAIAACWYWIRKLQARFFAGDAAAAVASASKAEPLLWTSPSFFEIAEYHFHAALARATRHDEVPADERAGHLAALVAHHGQLAVWAESCPENFAHRVALVAAEIARISGEEARAEQMYEQAIRSACENGFVQDEAIAYEMAARFHHARGFELFADTYLREARARYLRWGADAKARQLDALFPPSLDTRLLGPTATVVVQPAELDLLSVTKASQTISSEITFDKLSRTLLTVVLEQSGAQRGALIRCKDGEASIAAEASLEARGISTRILPARPISSSDVPVSIVTYAFRTKERVILDDAFEDPRYAADPYITRVKPRSLLGLPILRQGEATFLLYLENNVLSGAFTPARLVALSLLASQAAISLENALLLEKEQAARAEAEAAAIDNERLYHETQQAIRVRDEFLTVASHELNTPVTSLKLTLQSMNRAIESGRGGDLHVMGRLVERGLRQATRLARLNKALVDVSQLHAGLLLLEREDVDLAALVRKAVDQLAPELAQARCPVHIRGGPHVVGHWDPERVDQILTNLLSNAIKFGAGKPIEVSFGEERGIAWVVIRDHGIGIDPARRDQIFERFERAASENYGGLGLGLYISRRIAEAHGGTLRVQSEVGAGSVFTVELPCDGQAASVRENPCR</sequence>
<dbReference type="SUPFAM" id="SSF52540">
    <property type="entry name" value="P-loop containing nucleoside triphosphate hydrolases"/>
    <property type="match status" value="1"/>
</dbReference>
<dbReference type="InterPro" id="IPR036890">
    <property type="entry name" value="HATPase_C_sf"/>
</dbReference>
<keyword evidence="10" id="KW-1185">Reference proteome</keyword>
<evidence type="ECO:0000259" key="8">
    <source>
        <dbReference type="PROSITE" id="PS50109"/>
    </source>
</evidence>
<dbReference type="InterPro" id="IPR000719">
    <property type="entry name" value="Prot_kinase_dom"/>
</dbReference>
<dbReference type="Gene3D" id="3.30.565.10">
    <property type="entry name" value="Histidine kinase-like ATPase, C-terminal domain"/>
    <property type="match status" value="1"/>
</dbReference>
<dbReference type="InterPro" id="IPR036097">
    <property type="entry name" value="HisK_dim/P_sf"/>
</dbReference>
<evidence type="ECO:0000259" key="7">
    <source>
        <dbReference type="PROSITE" id="PS50011"/>
    </source>
</evidence>
<keyword evidence="5" id="KW-0418">Kinase</keyword>
<gene>
    <name evidence="9" type="ORF">GF068_08645</name>
</gene>
<dbReference type="Pfam" id="PF00512">
    <property type="entry name" value="HisKA"/>
    <property type="match status" value="1"/>
</dbReference>